<evidence type="ECO:0000313" key="1">
    <source>
        <dbReference type="EMBL" id="EFW99937.1"/>
    </source>
</evidence>
<accession>F0XQZ4</accession>
<proteinExistence type="predicted"/>
<protein>
    <recommendedName>
        <fullName evidence="3">Cytoskeleton organization protein</fullName>
    </recommendedName>
</protein>
<dbReference type="GeneID" id="25975551"/>
<dbReference type="RefSeq" id="XP_014169352.1">
    <property type="nucleotide sequence ID" value="XM_014313877.1"/>
</dbReference>
<organism evidence="2">
    <name type="scientific">Grosmannia clavigera (strain kw1407 / UAMH 11150)</name>
    <name type="common">Blue stain fungus</name>
    <name type="synonym">Graphiocladiella clavigera</name>
    <dbReference type="NCBI Taxonomy" id="655863"/>
    <lineage>
        <taxon>Eukaryota</taxon>
        <taxon>Fungi</taxon>
        <taxon>Dikarya</taxon>
        <taxon>Ascomycota</taxon>
        <taxon>Pezizomycotina</taxon>
        <taxon>Sordariomycetes</taxon>
        <taxon>Sordariomycetidae</taxon>
        <taxon>Ophiostomatales</taxon>
        <taxon>Ophiostomataceae</taxon>
        <taxon>Leptographium</taxon>
    </lineage>
</organism>
<dbReference type="InterPro" id="IPR019183">
    <property type="entry name" value="NAA25_NatB_aux_su"/>
</dbReference>
<dbReference type="HOGENOM" id="CLU_012285_1_0_1"/>
<name>F0XQZ4_GROCL</name>
<evidence type="ECO:0008006" key="3">
    <source>
        <dbReference type="Google" id="ProtNLM"/>
    </source>
</evidence>
<dbReference type="Proteomes" id="UP000007796">
    <property type="component" value="Unassembled WGS sequence"/>
</dbReference>
<dbReference type="OrthoDB" id="1874341at2759"/>
<dbReference type="eggNOG" id="ENOG502SZCE">
    <property type="taxonomic scope" value="Eukaryota"/>
</dbReference>
<dbReference type="InParanoid" id="F0XQZ4"/>
<dbReference type="STRING" id="655863.F0XQZ4"/>
<dbReference type="Pfam" id="PF09797">
    <property type="entry name" value="NatB_MDM20"/>
    <property type="match status" value="1"/>
</dbReference>
<sequence>MAYTHRDEIPPALKNGVDIQLQSAFADENWPTVIRLADKRAKASGDAYYEIAAIMDRSSNSHDRRFMYWNILLTHMLSLEKAAELTAAHITGQERSLQYEEEFLLYYRVVANHGSVEDFLKLSLNSETGALKQAFDTVQEVLQSFISAKSKIPRMFTKTIGIALLETIFELPPSLLAESDEGLPSPRVEQLLVYIQANIERASAFGDVKGYVERLTFAESKDLLQKLAALSVDDTLWHNTDASGTSTPSCKYCGQPAGLDGCASCFHNIALDSLEAHSKISKDADILERIQRVDKDPRVDLILVSASCLIKLAGIQNHKGHGNMGQLHISFANGARFLQATALLERQLEQTPAEISLQLLLVRVYLLLGWASRALQLWNPLGVKRTVLDALGPLFYDRLSTVAPALFHGSKPLTEGLRTYYATVLQKHSPVKIWDAFTSGSYSSILDMAQFNDNLHRSCTRAMAVLEERRAARAFGGKLEDVESVYIFAEITNDINLVDATDFGSMPNLNCSATSSLAEVLSIGPGLVNTRMHLGLLSEKLLDLMSHKPPKEYKPSKQAEAAQRERAYLLESLAAVESSFMEFLHHPDTPGKLTVAELSHYTIMALLSSLAVIGVTAIQSTAVPSYFADIMSSFTTMYGIARSSVQDTQGSRGVAAEAVLHVFTNLHGLSLFRDTAIAIKQTSMFLTALHDREAARDRSGKSGFHKDVIAATRTLKVTSTQAFADFKAIIKLSKDIMAEPGFQSGVNDWIANSDTSSKTDSADELSLAVLSTLGEKSDMGDWSAKLVGGWREALKGWAMVQLE</sequence>
<dbReference type="AlphaFoldDB" id="F0XQZ4"/>
<evidence type="ECO:0000313" key="2">
    <source>
        <dbReference type="Proteomes" id="UP000007796"/>
    </source>
</evidence>
<reference evidence="1 2" key="1">
    <citation type="journal article" date="2011" name="Proc. Natl. Acad. Sci. U.S.A.">
        <title>Genome and transcriptome analyses of the mountain pine beetle-fungal symbiont Grosmannia clavigera, a lodgepole pine pathogen.</title>
        <authorList>
            <person name="DiGuistini S."/>
            <person name="Wang Y."/>
            <person name="Liao N.Y."/>
            <person name="Taylor G."/>
            <person name="Tanguay P."/>
            <person name="Feau N."/>
            <person name="Henrissat B."/>
            <person name="Chan S.K."/>
            <person name="Hesse-Orce U."/>
            <person name="Alamouti S.M."/>
            <person name="Tsui C.K.M."/>
            <person name="Docking R.T."/>
            <person name="Levasseur A."/>
            <person name="Haridas S."/>
            <person name="Robertson G."/>
            <person name="Birol I."/>
            <person name="Holt R.A."/>
            <person name="Marra M.A."/>
            <person name="Hamelin R.C."/>
            <person name="Hirst M."/>
            <person name="Jones S.J.M."/>
            <person name="Bohlmann J."/>
            <person name="Breuil C."/>
        </authorList>
    </citation>
    <scope>NUCLEOTIDE SEQUENCE [LARGE SCALE GENOMIC DNA]</scope>
    <source>
        <strain evidence="2">kw1407 / UAMH 11150</strain>
    </source>
</reference>
<gene>
    <name evidence="1" type="ORF">CMQ_255</name>
</gene>
<dbReference type="EMBL" id="GL629807">
    <property type="protein sequence ID" value="EFW99937.1"/>
    <property type="molecule type" value="Genomic_DNA"/>
</dbReference>
<keyword evidence="2" id="KW-1185">Reference proteome</keyword>